<comment type="caution">
    <text evidence="2">The sequence shown here is derived from an EMBL/GenBank/DDBJ whole genome shotgun (WGS) entry which is preliminary data.</text>
</comment>
<name>A0A8S0VYD9_CYCAE</name>
<reference evidence="2 3" key="1">
    <citation type="submission" date="2020-01" db="EMBL/GenBank/DDBJ databases">
        <authorList>
            <person name="Gupta K D."/>
        </authorList>
    </citation>
    <scope>NUCLEOTIDE SEQUENCE [LARGE SCALE GENOMIC DNA]</scope>
</reference>
<accession>A0A8S0VYD9</accession>
<dbReference type="OrthoDB" id="3060922at2759"/>
<protein>
    <submittedName>
        <fullName evidence="2">Uncharacterized protein</fullName>
    </submittedName>
</protein>
<evidence type="ECO:0000256" key="1">
    <source>
        <dbReference type="SAM" id="MobiDB-lite"/>
    </source>
</evidence>
<feature type="compositionally biased region" description="Low complexity" evidence="1">
    <location>
        <begin position="42"/>
        <end position="53"/>
    </location>
</feature>
<keyword evidence="3" id="KW-1185">Reference proteome</keyword>
<proteinExistence type="predicted"/>
<sequence>MIKTAANAFGLWQQYEYRPSYDPDNTVDEDMVLSPLPPPPAGFTTPASTSTSSDLDNDENSAIRLMNWQNSGSELKSNVELKRLVNEVILHPKFNVEHFHKFNPSKSNQQQDAADAKSPHLNGFQEMSISIEVPSRDKNTPPCVFDIPGLHYCNLTSVIRTTFSSTIALHFHLTPFKLFHNLPRATE</sequence>
<organism evidence="2 3">
    <name type="scientific">Cyclocybe aegerita</name>
    <name type="common">Black poplar mushroom</name>
    <name type="synonym">Agrocybe aegerita</name>
    <dbReference type="NCBI Taxonomy" id="1973307"/>
    <lineage>
        <taxon>Eukaryota</taxon>
        <taxon>Fungi</taxon>
        <taxon>Dikarya</taxon>
        <taxon>Basidiomycota</taxon>
        <taxon>Agaricomycotina</taxon>
        <taxon>Agaricomycetes</taxon>
        <taxon>Agaricomycetidae</taxon>
        <taxon>Agaricales</taxon>
        <taxon>Agaricineae</taxon>
        <taxon>Bolbitiaceae</taxon>
        <taxon>Cyclocybe</taxon>
    </lineage>
</organism>
<feature type="region of interest" description="Disordered" evidence="1">
    <location>
        <begin position="26"/>
        <end position="56"/>
    </location>
</feature>
<dbReference type="EMBL" id="CACVBS010000035">
    <property type="protein sequence ID" value="CAA7262241.1"/>
    <property type="molecule type" value="Genomic_DNA"/>
</dbReference>
<dbReference type="AlphaFoldDB" id="A0A8S0VYD9"/>
<dbReference type="Proteomes" id="UP000467700">
    <property type="component" value="Unassembled WGS sequence"/>
</dbReference>
<evidence type="ECO:0000313" key="3">
    <source>
        <dbReference type="Proteomes" id="UP000467700"/>
    </source>
</evidence>
<evidence type="ECO:0000313" key="2">
    <source>
        <dbReference type="EMBL" id="CAA7262241.1"/>
    </source>
</evidence>
<gene>
    <name evidence="2" type="ORF">AAE3_LOCUS4534</name>
</gene>